<feature type="region of interest" description="Disordered" evidence="1">
    <location>
        <begin position="1"/>
        <end position="88"/>
    </location>
</feature>
<dbReference type="EMBL" id="ASPP01024323">
    <property type="protein sequence ID" value="ETO09138.1"/>
    <property type="molecule type" value="Genomic_DNA"/>
</dbReference>
<dbReference type="AlphaFoldDB" id="X6M579"/>
<keyword evidence="3" id="KW-1185">Reference proteome</keyword>
<organism evidence="2 3">
    <name type="scientific">Reticulomyxa filosa</name>
    <dbReference type="NCBI Taxonomy" id="46433"/>
    <lineage>
        <taxon>Eukaryota</taxon>
        <taxon>Sar</taxon>
        <taxon>Rhizaria</taxon>
        <taxon>Retaria</taxon>
        <taxon>Foraminifera</taxon>
        <taxon>Monothalamids</taxon>
        <taxon>Reticulomyxidae</taxon>
        <taxon>Reticulomyxa</taxon>
    </lineage>
</organism>
<name>X6M579_RETFI</name>
<proteinExistence type="predicted"/>
<dbReference type="Proteomes" id="UP000023152">
    <property type="component" value="Unassembled WGS sequence"/>
</dbReference>
<feature type="compositionally biased region" description="Polar residues" evidence="1">
    <location>
        <begin position="16"/>
        <end position="29"/>
    </location>
</feature>
<dbReference type="OrthoDB" id="6287725at2759"/>
<accession>X6M579</accession>
<gene>
    <name evidence="2" type="ORF">RFI_28250</name>
</gene>
<sequence length="591" mass="68210">MTSKSTTPKAAGPANADSTMQEKNLQLLQAQPEPLVQSLPLGKNPSGNALESSGKKVLVEHMDQDDTLSTTVPLTPPSKNDNGDDDDEDFIEAEEAKDAEKDKENQDAIFFVSSIMSSLFENFPPAYQTQVIEQNCDPMVNTIFYQKSVNIITFEQEIEISKEYEQHSENTKIITEKIQSINHSGSNKKDAESRLLELSKSEEQTSGKTNKETALIQQCQAIIDGDNKVLDCLKAFDKFMKSLMLRYITIQTNLLFIIQLLLLYKEIQDLIDKTKRFPKFNPNILVIDSTEIKKSIIEEIKNYHKFNRQIPEGIINFTVSPVNIALSKEFAQIGTSLSTTDHPISQYQRTTKFKETKKCRLYMSINILKQLAKNPTPEMLQKYKENIFAAFEIQQWEKSFSEIEMFPQLLINFGEKPGSLPKRQTGFIDSEFRARSIPFTGKRHYPENLTDLPRFKKLNNKFCDYVKSRSAIDENSFLQDVCPLILENFFDPYAKVEANYFEGLLESHGMYFSFLKKKGDLQEPYKILLTCDIIYKKISSTTTTNYTKFLIEHVKIKNRLALQQKVNMHQLFKYEQIRQKKKPTTTFNYYY</sequence>
<reference evidence="2 3" key="1">
    <citation type="journal article" date="2013" name="Curr. Biol.">
        <title>The Genome of the Foraminiferan Reticulomyxa filosa.</title>
        <authorList>
            <person name="Glockner G."/>
            <person name="Hulsmann N."/>
            <person name="Schleicher M."/>
            <person name="Noegel A.A."/>
            <person name="Eichinger L."/>
            <person name="Gallinger C."/>
            <person name="Pawlowski J."/>
            <person name="Sierra R."/>
            <person name="Euteneuer U."/>
            <person name="Pillet L."/>
            <person name="Moustafa A."/>
            <person name="Platzer M."/>
            <person name="Groth M."/>
            <person name="Szafranski K."/>
            <person name="Schliwa M."/>
        </authorList>
    </citation>
    <scope>NUCLEOTIDE SEQUENCE [LARGE SCALE GENOMIC DNA]</scope>
</reference>
<feature type="compositionally biased region" description="Low complexity" evidence="1">
    <location>
        <begin position="67"/>
        <end position="80"/>
    </location>
</feature>
<evidence type="ECO:0000313" key="3">
    <source>
        <dbReference type="Proteomes" id="UP000023152"/>
    </source>
</evidence>
<feature type="compositionally biased region" description="Basic and acidic residues" evidence="1">
    <location>
        <begin position="53"/>
        <end position="64"/>
    </location>
</feature>
<comment type="caution">
    <text evidence="2">The sequence shown here is derived from an EMBL/GenBank/DDBJ whole genome shotgun (WGS) entry which is preliminary data.</text>
</comment>
<evidence type="ECO:0000313" key="2">
    <source>
        <dbReference type="EMBL" id="ETO09138.1"/>
    </source>
</evidence>
<evidence type="ECO:0000256" key="1">
    <source>
        <dbReference type="SAM" id="MobiDB-lite"/>
    </source>
</evidence>
<protein>
    <submittedName>
        <fullName evidence="2">Uncharacterized protein</fullName>
    </submittedName>
</protein>